<dbReference type="RefSeq" id="WP_239681587.1">
    <property type="nucleotide sequence ID" value="NZ_BPRF01000020.1"/>
</dbReference>
<gene>
    <name evidence="1" type="ORF">HNR51_003702</name>
</gene>
<accession>A0AA40VBT6</accession>
<organism evidence="1 2">
    <name type="scientific">Methylorubrum thiocyanatum</name>
    <dbReference type="NCBI Taxonomy" id="47958"/>
    <lineage>
        <taxon>Bacteria</taxon>
        <taxon>Pseudomonadati</taxon>
        <taxon>Pseudomonadota</taxon>
        <taxon>Alphaproteobacteria</taxon>
        <taxon>Hyphomicrobiales</taxon>
        <taxon>Methylobacteriaceae</taxon>
        <taxon>Methylorubrum</taxon>
    </lineage>
</organism>
<dbReference type="EMBL" id="JACJIB010000006">
    <property type="protein sequence ID" value="MBA8914609.1"/>
    <property type="molecule type" value="Genomic_DNA"/>
</dbReference>
<protein>
    <submittedName>
        <fullName evidence="1">Uncharacterized protein</fullName>
    </submittedName>
</protein>
<name>A0AA40VBT6_9HYPH</name>
<dbReference type="AlphaFoldDB" id="A0AA40VBT6"/>
<proteinExistence type="predicted"/>
<keyword evidence="2" id="KW-1185">Reference proteome</keyword>
<reference evidence="1 2" key="1">
    <citation type="submission" date="2020-08" db="EMBL/GenBank/DDBJ databases">
        <title>Genomic Encyclopedia of Type Strains, Phase IV (KMG-IV): sequencing the most valuable type-strain genomes for metagenomic binning, comparative biology and taxonomic classification.</title>
        <authorList>
            <person name="Goeker M."/>
        </authorList>
    </citation>
    <scope>NUCLEOTIDE SEQUENCE [LARGE SCALE GENOMIC DNA]</scope>
    <source>
        <strain evidence="1 2">DSM 11490</strain>
    </source>
</reference>
<evidence type="ECO:0000313" key="1">
    <source>
        <dbReference type="EMBL" id="MBA8914609.1"/>
    </source>
</evidence>
<dbReference type="Proteomes" id="UP000543554">
    <property type="component" value="Unassembled WGS sequence"/>
</dbReference>
<comment type="caution">
    <text evidence="1">The sequence shown here is derived from an EMBL/GenBank/DDBJ whole genome shotgun (WGS) entry which is preliminary data.</text>
</comment>
<sequence length="53" mass="6021">MYEDFFVKRTELKNEDGSYRVTVGGVPEHAVRLRALESLEEKAAALVPEKRNA</sequence>
<evidence type="ECO:0000313" key="2">
    <source>
        <dbReference type="Proteomes" id="UP000543554"/>
    </source>
</evidence>